<proteinExistence type="predicted"/>
<dbReference type="InterPro" id="IPR036390">
    <property type="entry name" value="WH_DNA-bd_sf"/>
</dbReference>
<keyword evidence="1" id="KW-0614">Plasmid</keyword>
<reference evidence="1" key="1">
    <citation type="submission" date="2022-07" db="EMBL/GenBank/DDBJ databases">
        <title>Complete Genome Sequence of the Radioresistant Bacterium Deinococcus aetherius ST0316, Isolated from the Air Dust collected in Lower Stratosphere above Japan.</title>
        <authorList>
            <person name="Satoh K."/>
            <person name="Hagiwara K."/>
            <person name="Katsumata K."/>
            <person name="Kubo A."/>
            <person name="Yokobori S."/>
            <person name="Yamagishi A."/>
            <person name="Oono Y."/>
            <person name="Narumi I."/>
        </authorList>
    </citation>
    <scope>NUCLEOTIDE SEQUENCE</scope>
    <source>
        <strain evidence="1">ST0316</strain>
        <plasmid evidence="1">pDAETH-1</plasmid>
    </source>
</reference>
<keyword evidence="2" id="KW-1185">Reference proteome</keyword>
<dbReference type="SUPFAM" id="SSF46785">
    <property type="entry name" value="Winged helix' DNA-binding domain"/>
    <property type="match status" value="1"/>
</dbReference>
<gene>
    <name evidence="1" type="ORF">DAETH_34010</name>
</gene>
<organism evidence="1 2">
    <name type="scientific">Deinococcus aetherius</name>
    <dbReference type="NCBI Taxonomy" id="200252"/>
    <lineage>
        <taxon>Bacteria</taxon>
        <taxon>Thermotogati</taxon>
        <taxon>Deinococcota</taxon>
        <taxon>Deinococci</taxon>
        <taxon>Deinococcales</taxon>
        <taxon>Deinococcaceae</taxon>
        <taxon>Deinococcus</taxon>
    </lineage>
</organism>
<accession>A0ABN6RP67</accession>
<dbReference type="RefSeq" id="WP_264777913.1">
    <property type="nucleotide sequence ID" value="NZ_AP026561.1"/>
</dbReference>
<evidence type="ECO:0000313" key="2">
    <source>
        <dbReference type="Proteomes" id="UP001064971"/>
    </source>
</evidence>
<dbReference type="Proteomes" id="UP001064971">
    <property type="component" value="Plasmid pDAETH-1"/>
</dbReference>
<protein>
    <recommendedName>
        <fullName evidence="3">ArsR family transcriptional regulator</fullName>
    </recommendedName>
</protein>
<evidence type="ECO:0008006" key="3">
    <source>
        <dbReference type="Google" id="ProtNLM"/>
    </source>
</evidence>
<dbReference type="InterPro" id="IPR036388">
    <property type="entry name" value="WH-like_DNA-bd_sf"/>
</dbReference>
<name>A0ABN6RP67_9DEIO</name>
<dbReference type="EMBL" id="AP026561">
    <property type="protein sequence ID" value="BDP43432.1"/>
    <property type="molecule type" value="Genomic_DNA"/>
</dbReference>
<evidence type="ECO:0000313" key="1">
    <source>
        <dbReference type="EMBL" id="BDP43432.1"/>
    </source>
</evidence>
<sequence>MPPDSTTLVVHDPEQAAFLVDATRKRLLAPFLGRERTVREAAVELREKPSGMSYWVGRMLDLGLLREAGTRRERGRSVRLYRSAADVFHIPFEVIPGDAFLLARQQTFGPRWDAFLHSVARVWQQHFPDGHATFARDEFGTPRTEFRLPPLDPVREANPEPIILNTWRALPLDTQAAVRLFNELTDLRERYEREAHERGYPRTFLLHLGLVEEARY</sequence>
<dbReference type="Gene3D" id="1.10.10.10">
    <property type="entry name" value="Winged helix-like DNA-binding domain superfamily/Winged helix DNA-binding domain"/>
    <property type="match status" value="1"/>
</dbReference>
<geneLocation type="plasmid" evidence="1 2">
    <name>pDAETH-1</name>
</geneLocation>